<dbReference type="OrthoDB" id="6586670at2"/>
<reference evidence="2 5" key="1">
    <citation type="submission" date="2014-10" db="EMBL/GenBank/DDBJ databases">
        <title>Complete genome sequence of Parvimonas micra KCOM 1535 (= ChDC B708).</title>
        <authorList>
            <person name="Kook J.-K."/>
            <person name="Park S.-N."/>
            <person name="Lim Y.K."/>
            <person name="Roh H."/>
        </authorList>
    </citation>
    <scope>NUCLEOTIDE SEQUENCE [LARGE SCALE GENOMIC DNA]</scope>
    <source>
        <strain evidence="2">KCOM 1535</strain>
        <strain evidence="5">KCOM 1535 / ChDC B708</strain>
    </source>
</reference>
<dbReference type="Pfam" id="PF06998">
    <property type="entry name" value="DUF1307"/>
    <property type="match status" value="1"/>
</dbReference>
<dbReference type="AlphaFoldDB" id="A0A0B4S3F1"/>
<reference evidence="4" key="3">
    <citation type="submission" date="2022-07" db="EMBL/GenBank/DDBJ databases">
        <title>Parvimonas micra travels from the subgingival sulcus of the human oral cavity to the colorectal adenocarcinoma.</title>
        <authorList>
            <person name="Conde-Perez K."/>
            <person name="Buetas E."/>
            <person name="Aja-Macaya P."/>
            <person name="Martin-De Arribas E."/>
            <person name="Iglesias-Corras I."/>
            <person name="Trigo-Tasende N."/>
            <person name="Nasser-Ali M."/>
            <person name="Estevez L.S."/>
            <person name="Rumbo-Feal S."/>
            <person name="Otero-Alen B."/>
            <person name="Noguera J.F."/>
            <person name="Concha A."/>
            <person name="Pardinas-Lopez S."/>
            <person name="Carda-Dieguez M."/>
            <person name="Gomez-Randulfe I."/>
            <person name="Martinez-Lago N."/>
            <person name="Ladra S."/>
            <person name="Aparicio L.A."/>
            <person name="Bou G."/>
            <person name="Mira A."/>
            <person name="Vallejo J.A."/>
            <person name="Poza M."/>
        </authorList>
    </citation>
    <scope>NUCLEOTIDE SEQUENCE</scope>
    <source>
        <strain evidence="4">PM102KC-G-1</strain>
    </source>
</reference>
<dbReference type="Proteomes" id="UP001210690">
    <property type="component" value="Chromosome"/>
</dbReference>
<dbReference type="Proteomes" id="UP000758611">
    <property type="component" value="Unassembled WGS sequence"/>
</dbReference>
<organism evidence="2 5">
    <name type="scientific">Parvimonas micra</name>
    <dbReference type="NCBI Taxonomy" id="33033"/>
    <lineage>
        <taxon>Bacteria</taxon>
        <taxon>Bacillati</taxon>
        <taxon>Bacillota</taxon>
        <taxon>Tissierellia</taxon>
        <taxon>Tissierellales</taxon>
        <taxon>Peptoniphilaceae</taxon>
        <taxon>Parvimonas</taxon>
    </lineage>
</organism>
<feature type="chain" id="PRO_5042677359" evidence="1">
    <location>
        <begin position="23"/>
        <end position="158"/>
    </location>
</feature>
<dbReference type="SUPFAM" id="SSF160704">
    <property type="entry name" value="YehR-like"/>
    <property type="match status" value="1"/>
</dbReference>
<evidence type="ECO:0000256" key="1">
    <source>
        <dbReference type="SAM" id="SignalP"/>
    </source>
</evidence>
<dbReference type="PIRSF" id="PIRSF006187">
    <property type="entry name" value="DUF1307"/>
    <property type="match status" value="1"/>
</dbReference>
<proteinExistence type="predicted"/>
<name>A0A0B4S3F1_9FIRM</name>
<dbReference type="EMBL" id="CP101412">
    <property type="protein sequence ID" value="WBB31075.1"/>
    <property type="molecule type" value="Genomic_DNA"/>
</dbReference>
<dbReference type="RefSeq" id="WP_004832758.1">
    <property type="nucleotide sequence ID" value="NZ_BHYQ01000004.1"/>
</dbReference>
<dbReference type="PROSITE" id="PS51257">
    <property type="entry name" value="PROKAR_LIPOPROTEIN"/>
    <property type="match status" value="1"/>
</dbReference>
<dbReference type="GeneID" id="93385114"/>
<dbReference type="EMBL" id="CP009761">
    <property type="protein sequence ID" value="AIZ37064.1"/>
    <property type="molecule type" value="Genomic_DNA"/>
</dbReference>
<dbReference type="Gene3D" id="3.30.1830.10">
    <property type="entry name" value="YehR-like"/>
    <property type="match status" value="1"/>
</dbReference>
<dbReference type="KEGG" id="pmic:NW74_06850"/>
<accession>A0A0B4S3F1</accession>
<dbReference type="EMBL" id="JABZRE010000003">
    <property type="protein sequence ID" value="MBF1306517.1"/>
    <property type="molecule type" value="Genomic_DNA"/>
</dbReference>
<dbReference type="InterPro" id="IPR036699">
    <property type="entry name" value="YehR-like_sf"/>
</dbReference>
<reference evidence="3" key="2">
    <citation type="submission" date="2020-04" db="EMBL/GenBank/DDBJ databases">
        <title>Deep metagenomics examines the oral microbiome during advanced dental caries in children, revealing novel taxa and co-occurrences with host molecules.</title>
        <authorList>
            <person name="Baker J.L."/>
            <person name="Morton J.T."/>
            <person name="Dinis M."/>
            <person name="Alvarez R."/>
            <person name="Tran N.C."/>
            <person name="Knight R."/>
            <person name="Edlund A."/>
        </authorList>
    </citation>
    <scope>NUCLEOTIDE SEQUENCE</scope>
    <source>
        <strain evidence="3">JCVI_23_bin.11</strain>
    </source>
</reference>
<dbReference type="InterPro" id="IPR009736">
    <property type="entry name" value="DUF1307"/>
</dbReference>
<dbReference type="STRING" id="33033.NW74_06850"/>
<dbReference type="Proteomes" id="UP000031386">
    <property type="component" value="Chromosome"/>
</dbReference>
<evidence type="ECO:0000313" key="3">
    <source>
        <dbReference type="EMBL" id="MBF1306517.1"/>
    </source>
</evidence>
<keyword evidence="5" id="KW-1185">Reference proteome</keyword>
<evidence type="ECO:0000313" key="4">
    <source>
        <dbReference type="EMBL" id="WBB31075.1"/>
    </source>
</evidence>
<protein>
    <submittedName>
        <fullName evidence="3">YehR family protein</fullName>
    </submittedName>
</protein>
<evidence type="ECO:0000313" key="5">
    <source>
        <dbReference type="Proteomes" id="UP000031386"/>
    </source>
</evidence>
<sequence length="158" mass="17880">MKRLKSILLSLAMIFVVVLSTACSSKEATTATKTFVKEQNGMKVTLVYTYIEKEDKVIKQTSKTEAPFSAFQGKDVEQVKQQLQAVSKRYQGIKGLKETLDIQEDKFLEEVEVDYANFDYEKAKDLPGMTFSGDPSKTKVSMQKSEELVLKQGFVEQK</sequence>
<evidence type="ECO:0000313" key="2">
    <source>
        <dbReference type="EMBL" id="AIZ37064.1"/>
    </source>
</evidence>
<gene>
    <name evidence="3" type="ORF">HXM94_01825</name>
    <name evidence="4" type="ORF">NM222_00945</name>
    <name evidence="2" type="ORF">NW74_06850</name>
</gene>
<feature type="signal peptide" evidence="1">
    <location>
        <begin position="1"/>
        <end position="22"/>
    </location>
</feature>
<keyword evidence="1" id="KW-0732">Signal</keyword>